<comment type="caution">
    <text evidence="1">The sequence shown here is derived from an EMBL/GenBank/DDBJ whole genome shotgun (WGS) entry which is preliminary data.</text>
</comment>
<proteinExistence type="predicted"/>
<dbReference type="EMBL" id="JARJCM010000059">
    <property type="protein sequence ID" value="KAJ7034168.1"/>
    <property type="molecule type" value="Genomic_DNA"/>
</dbReference>
<protein>
    <submittedName>
        <fullName evidence="1">Uncharacterized protein</fullName>
    </submittedName>
</protein>
<dbReference type="GO" id="GO:0007166">
    <property type="term" value="P:cell surface receptor signaling pathway"/>
    <property type="evidence" value="ECO:0007669"/>
    <property type="project" value="InterPro"/>
</dbReference>
<gene>
    <name evidence="1" type="ORF">C8F04DRAFT_1395625</name>
</gene>
<dbReference type="CDD" id="cd21037">
    <property type="entry name" value="MLKL_NTD"/>
    <property type="match status" value="1"/>
</dbReference>
<dbReference type="AlphaFoldDB" id="A0AAD6SUP3"/>
<feature type="non-terminal residue" evidence="1">
    <location>
        <position position="166"/>
    </location>
</feature>
<dbReference type="InterPro" id="IPR036537">
    <property type="entry name" value="Adaptor_Cbl_N_dom_sf"/>
</dbReference>
<dbReference type="InterPro" id="IPR059179">
    <property type="entry name" value="MLKL-like_MCAfunc"/>
</dbReference>
<reference evidence="1" key="1">
    <citation type="submission" date="2023-03" db="EMBL/GenBank/DDBJ databases">
        <title>Massive genome expansion in bonnet fungi (Mycena s.s.) driven by repeated elements and novel gene families across ecological guilds.</title>
        <authorList>
            <consortium name="Lawrence Berkeley National Laboratory"/>
            <person name="Harder C.B."/>
            <person name="Miyauchi S."/>
            <person name="Viragh M."/>
            <person name="Kuo A."/>
            <person name="Thoen E."/>
            <person name="Andreopoulos B."/>
            <person name="Lu D."/>
            <person name="Skrede I."/>
            <person name="Drula E."/>
            <person name="Henrissat B."/>
            <person name="Morin E."/>
            <person name="Kohler A."/>
            <person name="Barry K."/>
            <person name="LaButti K."/>
            <person name="Morin E."/>
            <person name="Salamov A."/>
            <person name="Lipzen A."/>
            <person name="Mereny Z."/>
            <person name="Hegedus B."/>
            <person name="Baldrian P."/>
            <person name="Stursova M."/>
            <person name="Weitz H."/>
            <person name="Taylor A."/>
            <person name="Grigoriev I.V."/>
            <person name="Nagy L.G."/>
            <person name="Martin F."/>
            <person name="Kauserud H."/>
        </authorList>
    </citation>
    <scope>NUCLEOTIDE SEQUENCE</scope>
    <source>
        <strain evidence="1">CBHHK200</strain>
    </source>
</reference>
<dbReference type="Proteomes" id="UP001218188">
    <property type="component" value="Unassembled WGS sequence"/>
</dbReference>
<name>A0AAD6SUP3_9AGAR</name>
<dbReference type="Gene3D" id="1.20.930.20">
    <property type="entry name" value="Adaptor protein Cbl, N-terminal domain"/>
    <property type="match status" value="1"/>
</dbReference>
<evidence type="ECO:0000313" key="1">
    <source>
        <dbReference type="EMBL" id="KAJ7034168.1"/>
    </source>
</evidence>
<keyword evidence="2" id="KW-1185">Reference proteome</keyword>
<sequence>MPRQPTLFENHISNLVAYLEPALSLLTDVHGVFETPFVSLILQTVQALIGTVQSVKRNRASCVQLLENVHQVLFAIVDVHLKSATIGSLPPASLHHIGKFTDTLSKIHTFIEAQLDRKKIKHFFRQSEMNTLLKDCQTELLQAQEAFKIETAILNFTTIEEMKQKA</sequence>
<accession>A0AAD6SUP3</accession>
<organism evidence="1 2">
    <name type="scientific">Mycena alexandri</name>
    <dbReference type="NCBI Taxonomy" id="1745969"/>
    <lineage>
        <taxon>Eukaryota</taxon>
        <taxon>Fungi</taxon>
        <taxon>Dikarya</taxon>
        <taxon>Basidiomycota</taxon>
        <taxon>Agaricomycotina</taxon>
        <taxon>Agaricomycetes</taxon>
        <taxon>Agaricomycetidae</taxon>
        <taxon>Agaricales</taxon>
        <taxon>Marasmiineae</taxon>
        <taxon>Mycenaceae</taxon>
        <taxon>Mycena</taxon>
    </lineage>
</organism>
<evidence type="ECO:0000313" key="2">
    <source>
        <dbReference type="Proteomes" id="UP001218188"/>
    </source>
</evidence>